<name>A0A835XR64_9CHLO</name>
<feature type="compositionally biased region" description="Low complexity" evidence="1">
    <location>
        <begin position="132"/>
        <end position="141"/>
    </location>
</feature>
<comment type="caution">
    <text evidence="2">The sequence shown here is derived from an EMBL/GenBank/DDBJ whole genome shotgun (WGS) entry which is preliminary data.</text>
</comment>
<accession>A0A835XR64</accession>
<reference evidence="2" key="1">
    <citation type="journal article" date="2020" name="bioRxiv">
        <title>Comparative genomics of Chlamydomonas.</title>
        <authorList>
            <person name="Craig R.J."/>
            <person name="Hasan A.R."/>
            <person name="Ness R.W."/>
            <person name="Keightley P.D."/>
        </authorList>
    </citation>
    <scope>NUCLEOTIDE SEQUENCE</scope>
    <source>
        <strain evidence="2">CCAP 11/70</strain>
    </source>
</reference>
<proteinExistence type="predicted"/>
<gene>
    <name evidence="2" type="ORF">HYH03_013290</name>
</gene>
<dbReference type="EMBL" id="JAEHOE010000087">
    <property type="protein sequence ID" value="KAG2488145.1"/>
    <property type="molecule type" value="Genomic_DNA"/>
</dbReference>
<organism evidence="2 3">
    <name type="scientific">Edaphochlamys debaryana</name>
    <dbReference type="NCBI Taxonomy" id="47281"/>
    <lineage>
        <taxon>Eukaryota</taxon>
        <taxon>Viridiplantae</taxon>
        <taxon>Chlorophyta</taxon>
        <taxon>core chlorophytes</taxon>
        <taxon>Chlorophyceae</taxon>
        <taxon>CS clade</taxon>
        <taxon>Chlamydomonadales</taxon>
        <taxon>Chlamydomonadales incertae sedis</taxon>
        <taxon>Edaphochlamys</taxon>
    </lineage>
</organism>
<evidence type="ECO:0000313" key="3">
    <source>
        <dbReference type="Proteomes" id="UP000612055"/>
    </source>
</evidence>
<dbReference type="Proteomes" id="UP000612055">
    <property type="component" value="Unassembled WGS sequence"/>
</dbReference>
<protein>
    <submittedName>
        <fullName evidence="2">Uncharacterized protein</fullName>
    </submittedName>
</protein>
<evidence type="ECO:0000256" key="1">
    <source>
        <dbReference type="SAM" id="MobiDB-lite"/>
    </source>
</evidence>
<evidence type="ECO:0000313" key="2">
    <source>
        <dbReference type="EMBL" id="KAG2488145.1"/>
    </source>
</evidence>
<dbReference type="AlphaFoldDB" id="A0A835XR64"/>
<feature type="region of interest" description="Disordered" evidence="1">
    <location>
        <begin position="1"/>
        <end position="141"/>
    </location>
</feature>
<keyword evidence="3" id="KW-1185">Reference proteome</keyword>
<sequence>MALLSARSAAAALQRPRGRACARSLAAAPATAASLRLPRQPAAPLRAPSSSSSPSFRRSLHGSLRLPPAQAGPSDPRGRLTPWGRQEPPAPDSSSPSLTPWSKDDPAPAPAPTGGPLTPWARDDSTSGGGAATTPRGPPGSFLAAIQAARNRAAQDGAATVVRLVRQYATSHLHTRTDAYFLVVEDPAAGGQGRPGLRVWLLDGARVVGVGGGRQALSFSGIWSEEGSGSKASFPKQSTPELVAPLKLAVLEELQRQLGSEEGELVGAEWVPYEYQVDRTWLQGTFLHVRMTFKEAARREAARSAAASVLSLLTQYAAAHPYTLSAAYFLVAEDPKAADEFWGAGLRVWMLEGTVPLSGGRLQYTGARGVEGPEVVIRDAPAPLVDATKQALLNALQQQLGAEAGALGLSWRAVECVAGRHSAKLELLCASWQ</sequence>
<feature type="compositionally biased region" description="Low complexity" evidence="1">
    <location>
        <begin position="1"/>
        <end position="57"/>
    </location>
</feature>